<dbReference type="EMBL" id="JBHTFQ010000004">
    <property type="protein sequence ID" value="MFC7704268.1"/>
    <property type="molecule type" value="Genomic_DNA"/>
</dbReference>
<gene>
    <name evidence="1" type="ORF">ACFQXB_08685</name>
</gene>
<dbReference type="PROSITE" id="PS51257">
    <property type="entry name" value="PROKAR_LIPOPROTEIN"/>
    <property type="match status" value="1"/>
</dbReference>
<dbReference type="PANTHER" id="PTHR36513:SF1">
    <property type="entry name" value="TRANSMEMBRANE PROTEIN"/>
    <property type="match status" value="1"/>
</dbReference>
<organism evidence="1 2">
    <name type="scientific">Plastorhodobacter daqingensis</name>
    <dbReference type="NCBI Taxonomy" id="1387281"/>
    <lineage>
        <taxon>Bacteria</taxon>
        <taxon>Pseudomonadati</taxon>
        <taxon>Pseudomonadota</taxon>
        <taxon>Alphaproteobacteria</taxon>
        <taxon>Rhodobacterales</taxon>
        <taxon>Paracoccaceae</taxon>
        <taxon>Plastorhodobacter</taxon>
    </lineage>
</organism>
<dbReference type="PANTHER" id="PTHR36513">
    <property type="entry name" value="ABC TRANSMEMBRANE TYPE-1 DOMAIN-CONTAINING PROTEIN"/>
    <property type="match status" value="1"/>
</dbReference>
<comment type="caution">
    <text evidence="1">The sequence shown here is derived from an EMBL/GenBank/DDBJ whole genome shotgun (WGS) entry which is preliminary data.</text>
</comment>
<dbReference type="SUPFAM" id="SSF53474">
    <property type="entry name" value="alpha/beta-Hydrolases"/>
    <property type="match status" value="1"/>
</dbReference>
<dbReference type="Gene3D" id="3.40.50.1820">
    <property type="entry name" value="alpha/beta hydrolase"/>
    <property type="match status" value="1"/>
</dbReference>
<protein>
    <submittedName>
        <fullName evidence="1">Alpha/beta hydrolase</fullName>
    </submittedName>
</protein>
<dbReference type="Proteomes" id="UP001596516">
    <property type="component" value="Unassembled WGS sequence"/>
</dbReference>
<dbReference type="RefSeq" id="WP_377402231.1">
    <property type="nucleotide sequence ID" value="NZ_JBHTFQ010000004.1"/>
</dbReference>
<keyword evidence="2" id="KW-1185">Reference proteome</keyword>
<keyword evidence="1" id="KW-0378">Hydrolase</keyword>
<dbReference type="GO" id="GO:0016787">
    <property type="term" value="F:hydrolase activity"/>
    <property type="evidence" value="ECO:0007669"/>
    <property type="project" value="UniProtKB-KW"/>
</dbReference>
<accession>A0ABW2UMK9</accession>
<evidence type="ECO:0000313" key="1">
    <source>
        <dbReference type="EMBL" id="MFC7704268.1"/>
    </source>
</evidence>
<sequence length="376" mass="40085">MLTPGARPTATRAMLVLAVLILAGCAARPGPGILQPVALAETGARSVTVYVATTRQEVAPGQGGFGTSRASEMRFAEFEISIPPGHLPGRIEWPQDIPDPQSSFVTIGQKRHSRASFERAVAEAQRGGGETTVFVHGFNYSFQESLFRLAQIAADAEIEGVPVLFAWPSQGQVTGYVADREAATASRDGLADLLILLARNETEDQVMVFGHSLGGWLTNEAVRQLRLSGQDTTIDRLRVILAAPDIDVDVFSAQLEVIGPLSPPLLMLVAPDDRALSLSRILGQDRQRAGALSVDDPRVRAAAQRGHIQIVDISEIGATDGFNHDRYVNLAALYPQLSQSSRPGAGDNLRQAGAFIFRAVGATLSAPLVLLERAGG</sequence>
<evidence type="ECO:0000313" key="2">
    <source>
        <dbReference type="Proteomes" id="UP001596516"/>
    </source>
</evidence>
<dbReference type="InterPro" id="IPR029058">
    <property type="entry name" value="AB_hydrolase_fold"/>
</dbReference>
<dbReference type="InterPro" id="IPR014586">
    <property type="entry name" value="UCP033909"/>
</dbReference>
<dbReference type="InterPro" id="IPR010297">
    <property type="entry name" value="DUF900_hydrolase"/>
</dbReference>
<reference evidence="2" key="1">
    <citation type="journal article" date="2019" name="Int. J. Syst. Evol. Microbiol.">
        <title>The Global Catalogue of Microorganisms (GCM) 10K type strain sequencing project: providing services to taxonomists for standard genome sequencing and annotation.</title>
        <authorList>
            <consortium name="The Broad Institute Genomics Platform"/>
            <consortium name="The Broad Institute Genome Sequencing Center for Infectious Disease"/>
            <person name="Wu L."/>
            <person name="Ma J."/>
        </authorList>
    </citation>
    <scope>NUCLEOTIDE SEQUENCE [LARGE SCALE GENOMIC DNA]</scope>
    <source>
        <strain evidence="2">CGMCC 1.12750</strain>
    </source>
</reference>
<dbReference type="PIRSF" id="PIRSF033909">
    <property type="entry name" value="UCP033909"/>
    <property type="match status" value="1"/>
</dbReference>
<proteinExistence type="predicted"/>
<name>A0ABW2UMK9_9RHOB</name>
<dbReference type="Pfam" id="PF05990">
    <property type="entry name" value="DUF900"/>
    <property type="match status" value="1"/>
</dbReference>